<dbReference type="EMBL" id="CCBB010000002">
    <property type="protein sequence ID" value="CDO08490.1"/>
    <property type="molecule type" value="Genomic_DNA"/>
</dbReference>
<evidence type="ECO:0000313" key="2">
    <source>
        <dbReference type="Proteomes" id="UP000028870"/>
    </source>
</evidence>
<dbReference type="AlphaFoldDB" id="W9BKU1"/>
<dbReference type="STRING" id="258533.BN977_03309"/>
<dbReference type="SUPFAM" id="SSF52540">
    <property type="entry name" value="P-loop containing nucleoside triphosphate hydrolases"/>
    <property type="match status" value="1"/>
</dbReference>
<dbReference type="InterPro" id="IPR027417">
    <property type="entry name" value="P-loop_NTPase"/>
</dbReference>
<keyword evidence="2" id="KW-1185">Reference proteome</keyword>
<gene>
    <name evidence="1" type="ORF">BN977_03309</name>
</gene>
<organism evidence="1 2">
    <name type="scientific">Mycolicibacterium cosmeticum</name>
    <dbReference type="NCBI Taxonomy" id="258533"/>
    <lineage>
        <taxon>Bacteria</taxon>
        <taxon>Bacillati</taxon>
        <taxon>Actinomycetota</taxon>
        <taxon>Actinomycetes</taxon>
        <taxon>Mycobacteriales</taxon>
        <taxon>Mycobacteriaceae</taxon>
        <taxon>Mycolicibacterium</taxon>
    </lineage>
</organism>
<proteinExistence type="predicted"/>
<dbReference type="RefSeq" id="WP_036399588.1">
    <property type="nucleotide sequence ID" value="NZ_CCBB010000002.1"/>
</dbReference>
<protein>
    <submittedName>
        <fullName evidence="1">Uncharacterized protein</fullName>
    </submittedName>
</protein>
<name>W9BKU1_MYCCO</name>
<dbReference type="Proteomes" id="UP000028870">
    <property type="component" value="Unassembled WGS sequence"/>
</dbReference>
<dbReference type="eggNOG" id="COG0699">
    <property type="taxonomic scope" value="Bacteria"/>
</dbReference>
<dbReference type="OrthoDB" id="4641839at2"/>
<accession>W9BKU1</accession>
<reference evidence="1" key="1">
    <citation type="submission" date="2014-03" db="EMBL/GenBank/DDBJ databases">
        <title>Draft Genome Sequence of Mycobacterium cosmeticum DSM 44829.</title>
        <authorList>
            <person name="Croce O."/>
            <person name="Robert C."/>
            <person name="Raoult D."/>
            <person name="Drancourt M."/>
        </authorList>
    </citation>
    <scope>NUCLEOTIDE SEQUENCE [LARGE SCALE GENOMIC DNA]</scope>
    <source>
        <strain evidence="1">DSM 44829</strain>
    </source>
</reference>
<evidence type="ECO:0000313" key="1">
    <source>
        <dbReference type="EMBL" id="CDO08490.1"/>
    </source>
</evidence>
<comment type="caution">
    <text evidence="1">The sequence shown here is derived from an EMBL/GenBank/DDBJ whole genome shotgun (WGS) entry which is preliminary data.</text>
</comment>
<sequence>MAAFAAETGESRLAPIVGRLNRPIRVEVTGRPGTGRATVTAALRHAGRAVVRGPADAAVLVVAETVKPEDLAGCGPNSLVVLNKQDLLGSALARQVAEVRARTGRPTVPMNALLAVASTAAPDEALLGALQAMAVDPPDLSTTDAVTAGPHPVDAATRGRLLAVLDRFGIAALTAALRAGTDPESLPALMRELSGLDGVLDALDAVTAPQRYRRLQAALTEVRALAVRSGNAELWEVLASDRVVLAEMTAAAEVLRADGLPVGANADAGRWSRYGRGPLNSLHRSCASALTRGSLRLAARG</sequence>
<reference evidence="1" key="2">
    <citation type="submission" date="2014-03" db="EMBL/GenBank/DDBJ databases">
        <authorList>
            <person name="Urmite Genomes"/>
        </authorList>
    </citation>
    <scope>NUCLEOTIDE SEQUENCE</scope>
    <source>
        <strain evidence="1">DSM 44829</strain>
    </source>
</reference>